<name>A0A510JBK4_9FUSO</name>
<evidence type="ECO:0000256" key="1">
    <source>
        <dbReference type="ARBA" id="ARBA00001933"/>
    </source>
</evidence>
<dbReference type="STRING" id="714315.GCA_000516535_01415"/>
<accession>A0A510JBK4</accession>
<keyword evidence="3" id="KW-0413">Isomerase</keyword>
<dbReference type="CDD" id="cd00430">
    <property type="entry name" value="PLPDE_III_AR"/>
    <property type="match status" value="1"/>
</dbReference>
<evidence type="ECO:0000313" key="7">
    <source>
        <dbReference type="EMBL" id="BBM36476.1"/>
    </source>
</evidence>
<evidence type="ECO:0000256" key="3">
    <source>
        <dbReference type="ARBA" id="ARBA00023235"/>
    </source>
</evidence>
<dbReference type="NCBIfam" id="TIGR00492">
    <property type="entry name" value="alr"/>
    <property type="match status" value="1"/>
</dbReference>
<reference evidence="7 8" key="1">
    <citation type="submission" date="2019-07" db="EMBL/GenBank/DDBJ databases">
        <title>Complete Genome Sequence of Leptotrichia goodfellowii Strain JCM 16774.</title>
        <authorList>
            <person name="Watanabe S."/>
            <person name="Cui L."/>
        </authorList>
    </citation>
    <scope>NUCLEOTIDE SEQUENCE [LARGE SCALE GENOMIC DNA]</scope>
    <source>
        <strain evidence="7 8">JCM16774</strain>
    </source>
</reference>
<dbReference type="EMBL" id="AP019822">
    <property type="protein sequence ID" value="BBM36476.1"/>
    <property type="molecule type" value="Genomic_DNA"/>
</dbReference>
<organism evidence="7 8">
    <name type="scientific">Pseudoleptotrichia goodfellowii</name>
    <dbReference type="NCBI Taxonomy" id="157692"/>
    <lineage>
        <taxon>Bacteria</taxon>
        <taxon>Fusobacteriati</taxon>
        <taxon>Fusobacteriota</taxon>
        <taxon>Fusobacteriia</taxon>
        <taxon>Fusobacteriales</taxon>
        <taxon>Leptotrichiaceae</taxon>
        <taxon>Pseudoleptotrichia</taxon>
    </lineage>
</organism>
<dbReference type="PANTHER" id="PTHR30511:SF0">
    <property type="entry name" value="ALANINE RACEMASE, CATABOLIC-RELATED"/>
    <property type="match status" value="1"/>
</dbReference>
<evidence type="ECO:0000313" key="8">
    <source>
        <dbReference type="Proteomes" id="UP000321606"/>
    </source>
</evidence>
<dbReference type="InterPro" id="IPR000821">
    <property type="entry name" value="Ala_racemase"/>
</dbReference>
<evidence type="ECO:0000256" key="4">
    <source>
        <dbReference type="PIRSR" id="PIRSR600821-50"/>
    </source>
</evidence>
<protein>
    <submittedName>
        <fullName evidence="7">Alanine racemase</fullName>
    </submittedName>
</protein>
<dbReference type="PANTHER" id="PTHR30511">
    <property type="entry name" value="ALANINE RACEMASE"/>
    <property type="match status" value="1"/>
</dbReference>
<evidence type="ECO:0000259" key="6">
    <source>
        <dbReference type="SMART" id="SM01005"/>
    </source>
</evidence>
<keyword evidence="2 4" id="KW-0663">Pyridoxal phosphate</keyword>
<dbReference type="PRINTS" id="PR00992">
    <property type="entry name" value="ALARACEMASE"/>
</dbReference>
<comment type="cofactor">
    <cofactor evidence="1 4">
        <name>pyridoxal 5'-phosphate</name>
        <dbReference type="ChEBI" id="CHEBI:597326"/>
    </cofactor>
</comment>
<dbReference type="Gene3D" id="2.40.37.10">
    <property type="entry name" value="Lyase, Ornithine Decarboxylase, Chain A, domain 1"/>
    <property type="match status" value="1"/>
</dbReference>
<dbReference type="Proteomes" id="UP000321606">
    <property type="component" value="Chromosome"/>
</dbReference>
<dbReference type="InterPro" id="IPR009006">
    <property type="entry name" value="Ala_racemase/Decarboxylase_C"/>
</dbReference>
<dbReference type="OrthoDB" id="79223at2"/>
<feature type="binding site" evidence="5">
    <location>
        <position position="136"/>
    </location>
    <ligand>
        <name>substrate</name>
    </ligand>
</feature>
<dbReference type="SUPFAM" id="SSF51419">
    <property type="entry name" value="PLP-binding barrel"/>
    <property type="match status" value="1"/>
</dbReference>
<dbReference type="Pfam" id="PF01168">
    <property type="entry name" value="Ala_racemase_N"/>
    <property type="match status" value="1"/>
</dbReference>
<dbReference type="InterPro" id="IPR011079">
    <property type="entry name" value="Ala_racemase_C"/>
</dbReference>
<dbReference type="GO" id="GO:0030632">
    <property type="term" value="P:D-alanine biosynthetic process"/>
    <property type="evidence" value="ECO:0007669"/>
    <property type="project" value="TreeGrafter"/>
</dbReference>
<proteinExistence type="predicted"/>
<feature type="domain" description="Alanine racemase C-terminal" evidence="6">
    <location>
        <begin position="240"/>
        <end position="369"/>
    </location>
</feature>
<evidence type="ECO:0000256" key="5">
    <source>
        <dbReference type="PIRSR" id="PIRSR600821-52"/>
    </source>
</evidence>
<dbReference type="GO" id="GO:0008784">
    <property type="term" value="F:alanine racemase activity"/>
    <property type="evidence" value="ECO:0007669"/>
    <property type="project" value="InterPro"/>
</dbReference>
<dbReference type="SUPFAM" id="SSF50621">
    <property type="entry name" value="Alanine racemase C-terminal domain-like"/>
    <property type="match status" value="1"/>
</dbReference>
<dbReference type="SMART" id="SM01005">
    <property type="entry name" value="Ala_racemase_C"/>
    <property type="match status" value="1"/>
</dbReference>
<sequence length="374" mass="42953">MLIKLEINRKNIEKNLEKIKSINKNIICVLKDNAYGLEIKNILPILIENDCFYFAVAYIGEALEIKKIIQKKYPDKADKIKIMTLNYIEEKEIKKTVKNDIELTIFNFEQLESYINASAKGKKLKIHIKLNTGMNRLGFNENEIDKLTEILRGNPNLEIISVFSHISHAENKKETEEQIIKYDKMMSVFDKNSIKYKFKHIQASPLLFKYKEKYNYDFVRTGMAIYGMEPLKEKVGLYNTVKLSSKIINIRKVKKGESVSYGNGEPLEKDGKIAIIPVGYAHGLQKQIENKNAYVLIKGKRSYILGEICMDMIITDITDIEDAVIGSEAVIIGKQGSEEISLSKMAEWTGTIQDDVLTKWERKIKRSVANLPKN</sequence>
<dbReference type="Gene3D" id="3.20.20.10">
    <property type="entry name" value="Alanine racemase"/>
    <property type="match status" value="1"/>
</dbReference>
<feature type="modified residue" description="N6-(pyridoxal phosphate)lysine" evidence="4">
    <location>
        <position position="31"/>
    </location>
</feature>
<dbReference type="InterPro" id="IPR029066">
    <property type="entry name" value="PLP-binding_barrel"/>
</dbReference>
<dbReference type="RefSeq" id="WP_006806812.1">
    <property type="nucleotide sequence ID" value="NZ_AP019822.1"/>
</dbReference>
<dbReference type="AlphaFoldDB" id="A0A510JBK4"/>
<dbReference type="KEGG" id="lgo:JCM16774_1408"/>
<dbReference type="InterPro" id="IPR001608">
    <property type="entry name" value="Ala_racemase_N"/>
</dbReference>
<gene>
    <name evidence="7" type="primary">alr</name>
    <name evidence="7" type="ORF">JCM16774_1408</name>
</gene>
<feature type="binding site" evidence="5">
    <location>
        <position position="310"/>
    </location>
    <ligand>
        <name>substrate</name>
    </ligand>
</feature>
<evidence type="ECO:0000256" key="2">
    <source>
        <dbReference type="ARBA" id="ARBA00022898"/>
    </source>
</evidence>
<dbReference type="GO" id="GO:0030170">
    <property type="term" value="F:pyridoxal phosphate binding"/>
    <property type="evidence" value="ECO:0007669"/>
    <property type="project" value="TreeGrafter"/>
</dbReference>
<dbReference type="GO" id="GO:0005829">
    <property type="term" value="C:cytosol"/>
    <property type="evidence" value="ECO:0007669"/>
    <property type="project" value="TreeGrafter"/>
</dbReference>
<dbReference type="Pfam" id="PF00842">
    <property type="entry name" value="Ala_racemase_C"/>
    <property type="match status" value="1"/>
</dbReference>